<evidence type="ECO:0000313" key="2">
    <source>
        <dbReference type="EnsemblMetazoa" id="SCAU004253-PA"/>
    </source>
</evidence>
<keyword evidence="1" id="KW-0732">Signal</keyword>
<feature type="signal peptide" evidence="1">
    <location>
        <begin position="1"/>
        <end position="21"/>
    </location>
</feature>
<dbReference type="KEGG" id="scac:106082737"/>
<feature type="chain" id="PRO_5009326023" description="MD-2-related lipid-recognition domain-containing protein" evidence="1">
    <location>
        <begin position="22"/>
        <end position="168"/>
    </location>
</feature>
<organism evidence="2 3">
    <name type="scientific">Stomoxys calcitrans</name>
    <name type="common">Stable fly</name>
    <name type="synonym">Conops calcitrans</name>
    <dbReference type="NCBI Taxonomy" id="35570"/>
    <lineage>
        <taxon>Eukaryota</taxon>
        <taxon>Metazoa</taxon>
        <taxon>Ecdysozoa</taxon>
        <taxon>Arthropoda</taxon>
        <taxon>Hexapoda</taxon>
        <taxon>Insecta</taxon>
        <taxon>Pterygota</taxon>
        <taxon>Neoptera</taxon>
        <taxon>Endopterygota</taxon>
        <taxon>Diptera</taxon>
        <taxon>Brachycera</taxon>
        <taxon>Muscomorpha</taxon>
        <taxon>Muscoidea</taxon>
        <taxon>Muscidae</taxon>
        <taxon>Stomoxys</taxon>
    </lineage>
</organism>
<dbReference type="AlphaFoldDB" id="A0A1I8P2H1"/>
<evidence type="ECO:0000256" key="1">
    <source>
        <dbReference type="SAM" id="SignalP"/>
    </source>
</evidence>
<dbReference type="EnsemblMetazoa" id="SCAU004253-RA">
    <property type="protein sequence ID" value="SCAU004253-PA"/>
    <property type="gene ID" value="SCAU004253"/>
</dbReference>
<dbReference type="VEuPathDB" id="VectorBase:SCAU004253"/>
<gene>
    <name evidence="2" type="primary">106082737</name>
</gene>
<dbReference type="Proteomes" id="UP000095300">
    <property type="component" value="Unassembled WGS sequence"/>
</dbReference>
<sequence>MFLKTVLNLAIFAVILEVAFACNGYKIKILKAENCVEDPVITIDPESTLKLNKKCELIPTGCIVNKGFKTAVSKFKATKDGIVVKEGKMDWCTMAKQVPEEVKSYAKVFGAPTSCPVEESKICSDDKRIDISNYKSFLALARGNLVIDSNVEHDTGKSCFHIELEISK</sequence>
<evidence type="ECO:0008006" key="4">
    <source>
        <dbReference type="Google" id="ProtNLM"/>
    </source>
</evidence>
<dbReference type="OrthoDB" id="8184313at2759"/>
<name>A0A1I8P2H1_STOCA</name>
<keyword evidence="3" id="KW-1185">Reference proteome</keyword>
<reference evidence="2" key="1">
    <citation type="submission" date="2020-05" db="UniProtKB">
        <authorList>
            <consortium name="EnsemblMetazoa"/>
        </authorList>
    </citation>
    <scope>IDENTIFICATION</scope>
    <source>
        <strain evidence="2">USDA</strain>
    </source>
</reference>
<proteinExistence type="predicted"/>
<accession>A0A1I8P2H1</accession>
<evidence type="ECO:0000313" key="3">
    <source>
        <dbReference type="Proteomes" id="UP000095300"/>
    </source>
</evidence>
<protein>
    <recommendedName>
        <fullName evidence="4">MD-2-related lipid-recognition domain-containing protein</fullName>
    </recommendedName>
</protein>